<keyword evidence="2" id="KW-1185">Reference proteome</keyword>
<accession>A0ABT0WAB3</accession>
<evidence type="ECO:0000313" key="1">
    <source>
        <dbReference type="EMBL" id="MCM2532405.1"/>
    </source>
</evidence>
<reference evidence="1 2" key="1">
    <citation type="submission" date="2022-06" db="EMBL/GenBank/DDBJ databases">
        <authorList>
            <person name="Jeon C.O."/>
        </authorList>
    </citation>
    <scope>NUCLEOTIDE SEQUENCE [LARGE SCALE GENOMIC DNA]</scope>
    <source>
        <strain evidence="1 2">KCTC 13943</strain>
    </source>
</reference>
<proteinExistence type="predicted"/>
<dbReference type="EMBL" id="JAMQCR010000001">
    <property type="protein sequence ID" value="MCM2532405.1"/>
    <property type="molecule type" value="Genomic_DNA"/>
</dbReference>
<evidence type="ECO:0000313" key="2">
    <source>
        <dbReference type="Proteomes" id="UP001523262"/>
    </source>
</evidence>
<gene>
    <name evidence="1" type="ORF">NDK43_08390</name>
</gene>
<dbReference type="Proteomes" id="UP001523262">
    <property type="component" value="Unassembled WGS sequence"/>
</dbReference>
<comment type="caution">
    <text evidence="1">The sequence shown here is derived from an EMBL/GenBank/DDBJ whole genome shotgun (WGS) entry which is preliminary data.</text>
</comment>
<sequence>MKEFVVCYTLENEIKREKIMKEIDVKKEEVVQEILEKIEQSKYFIAKGDQEDYWINSSLIRYVRVLHDKGLSRYSHHSVSRE</sequence>
<protein>
    <submittedName>
        <fullName evidence="1">Uncharacterized protein</fullName>
    </submittedName>
</protein>
<name>A0ABT0WAB3_9BACI</name>
<organism evidence="1 2">
    <name type="scientific">Neobacillus pocheonensis</name>
    <dbReference type="NCBI Taxonomy" id="363869"/>
    <lineage>
        <taxon>Bacteria</taxon>
        <taxon>Bacillati</taxon>
        <taxon>Bacillota</taxon>
        <taxon>Bacilli</taxon>
        <taxon>Bacillales</taxon>
        <taxon>Bacillaceae</taxon>
        <taxon>Neobacillus</taxon>
    </lineage>
</organism>